<dbReference type="FunFam" id="2.40.110.10:FF:000031">
    <property type="entry name" value="Acyl-CoA dehydrogenase, putative"/>
    <property type="match status" value="1"/>
</dbReference>
<gene>
    <name evidence="15" type="ORF">CVT23_06530</name>
</gene>
<sequence length="598" mass="63448">MSDYTAPVRDMRFVLNHVVDLKALSELPGYDHAEPDLVDAILEEGAKFAGGVLAPINWAGDQEGAKLENGVVRTAPGFADAYRQFSQGGWNGVPFDPELGGGGLPWAVTIPLTEMWNAANLAFSLCPLLTQGAIDALEAHGSDELKAKYLEKMVSGEWTATMNLTEPQAGSDVGALRTKAEPRGDGAWLIQGQKIFITFGEHDMTDNIVHLVLARTPGAPEGTKGISLFLVPKFFVNDDGTLGERNDVRCASLEEKIGIHGSPTCVMSYGDNGQCVGWMVGEEMKGMRAMFTMMNNARLSVGVQGVAIADRAYQRAVRFARDRVQGRSLRPGGTGAIIDHADVRRMLMTMKGYSEAARAICIYNAECLDFARRHPDESVRRIRQGMAELLTPISKGFGTDIGVEMASVGVQVHGGMGFVEETGAGQHYRDSRILPIYEGTNGIQAMDLVGRKLTLNGGEPMRALLADIVATADIAQGAGDPAVQAMAGPLAEAADAAREAGEKLAAMLGSDMNGAGAGAAPFLRLMGLTVGGWLMTKAAIAAADLVEQGADDRPFLKAKIATAHFFATQIMVQAPALARAATAGAEPLYAIDDDVLVA</sequence>
<dbReference type="Proteomes" id="UP000229498">
    <property type="component" value="Unassembled WGS sequence"/>
</dbReference>
<dbReference type="GO" id="GO:0016627">
    <property type="term" value="F:oxidoreductase activity, acting on the CH-CH group of donors"/>
    <property type="evidence" value="ECO:0007669"/>
    <property type="project" value="InterPro"/>
</dbReference>
<dbReference type="InterPro" id="IPR009075">
    <property type="entry name" value="AcylCo_DH/oxidase_C"/>
</dbReference>
<dbReference type="AlphaFoldDB" id="A0A2M9G4E8"/>
<dbReference type="RefSeq" id="WP_109792695.1">
    <property type="nucleotide sequence ID" value="NZ_PHIG01000025.1"/>
</dbReference>
<dbReference type="InterPro" id="IPR013786">
    <property type="entry name" value="AcylCoA_DH/ox_N"/>
</dbReference>
<feature type="domain" description="Acyl-CoA oxidase/dehydrogenase middle" evidence="12">
    <location>
        <begin position="162"/>
        <end position="268"/>
    </location>
</feature>
<evidence type="ECO:0000259" key="13">
    <source>
        <dbReference type="Pfam" id="PF02771"/>
    </source>
</evidence>
<proteinExistence type="inferred from homology"/>
<dbReference type="PANTHER" id="PTHR42803">
    <property type="entry name" value="ACYL-COA DEHYDROGENASE"/>
    <property type="match status" value="1"/>
</dbReference>
<dbReference type="InterPro" id="IPR052166">
    <property type="entry name" value="Diverse_Acyl-CoA_DH"/>
</dbReference>
<evidence type="ECO:0000256" key="10">
    <source>
        <dbReference type="RuleBase" id="RU362125"/>
    </source>
</evidence>
<reference evidence="15 16" key="1">
    <citation type="submission" date="2017-11" db="EMBL/GenBank/DDBJ databases">
        <title>Draft genome sequence of Rhizobiales bacterium SY3-13.</title>
        <authorList>
            <person name="Sun C."/>
        </authorList>
    </citation>
    <scope>NUCLEOTIDE SEQUENCE [LARGE SCALE GENOMIC DNA]</scope>
    <source>
        <strain evidence="15 16">SY3-13</strain>
    </source>
</reference>
<evidence type="ECO:0000313" key="15">
    <source>
        <dbReference type="EMBL" id="PJK30595.1"/>
    </source>
</evidence>
<comment type="cofactor">
    <cofactor evidence="1 10">
        <name>FAD</name>
        <dbReference type="ChEBI" id="CHEBI:57692"/>
    </cofactor>
</comment>
<feature type="domain" description="Acetyl-CoA dehydrogenase-like C-terminal" evidence="14">
    <location>
        <begin position="466"/>
        <end position="591"/>
    </location>
</feature>
<dbReference type="Gene3D" id="1.10.540.10">
    <property type="entry name" value="Acyl-CoA dehydrogenase/oxidase, N-terminal domain"/>
    <property type="match status" value="1"/>
</dbReference>
<comment type="function">
    <text evidence="7">Involved in the assimilation of dimethylsulphoniopropionate (DMSP), an important compound in the fixation of carbon in marine phytoplankton, by mediating the conversion of 3-(methylthio)propanoyl-CoA (MMPA-CoA) to 3-(methylthio)acryloyl-CoA (MTA-CoA).</text>
</comment>
<dbReference type="InterPro" id="IPR009100">
    <property type="entry name" value="AcylCoA_DH/oxidase_NM_dom_sf"/>
</dbReference>
<feature type="domain" description="Acyl-CoA dehydrogenase/oxidase C-terminal" evidence="11">
    <location>
        <begin position="285"/>
        <end position="448"/>
    </location>
</feature>
<evidence type="ECO:0000256" key="9">
    <source>
        <dbReference type="ARBA" id="ARBA00069043"/>
    </source>
</evidence>
<keyword evidence="16" id="KW-1185">Reference proteome</keyword>
<dbReference type="Pfam" id="PF12806">
    <property type="entry name" value="Acyl-CoA_dh_C"/>
    <property type="match status" value="1"/>
</dbReference>
<keyword evidence="4 10" id="KW-0274">FAD</keyword>
<evidence type="ECO:0000256" key="8">
    <source>
        <dbReference type="ARBA" id="ARBA00066694"/>
    </source>
</evidence>
<evidence type="ECO:0000256" key="1">
    <source>
        <dbReference type="ARBA" id="ARBA00001974"/>
    </source>
</evidence>
<keyword evidence="5 10" id="KW-0560">Oxidoreductase</keyword>
<dbReference type="InterPro" id="IPR036250">
    <property type="entry name" value="AcylCo_DH-like_C"/>
</dbReference>
<evidence type="ECO:0000256" key="7">
    <source>
        <dbReference type="ARBA" id="ARBA00058683"/>
    </source>
</evidence>
<evidence type="ECO:0000256" key="5">
    <source>
        <dbReference type="ARBA" id="ARBA00023002"/>
    </source>
</evidence>
<accession>A0A2M9G4E8</accession>
<evidence type="ECO:0000256" key="2">
    <source>
        <dbReference type="ARBA" id="ARBA00009347"/>
    </source>
</evidence>
<dbReference type="InterPro" id="IPR006091">
    <property type="entry name" value="Acyl-CoA_Oxase/DH_mid-dom"/>
</dbReference>
<dbReference type="EMBL" id="PHIG01000025">
    <property type="protein sequence ID" value="PJK30595.1"/>
    <property type="molecule type" value="Genomic_DNA"/>
</dbReference>
<organism evidence="15 16">
    <name type="scientific">Minwuia thermotolerans</name>
    <dbReference type="NCBI Taxonomy" id="2056226"/>
    <lineage>
        <taxon>Bacteria</taxon>
        <taxon>Pseudomonadati</taxon>
        <taxon>Pseudomonadota</taxon>
        <taxon>Alphaproteobacteria</taxon>
        <taxon>Minwuiales</taxon>
        <taxon>Minwuiaceae</taxon>
        <taxon>Minwuia</taxon>
    </lineage>
</organism>
<evidence type="ECO:0000256" key="3">
    <source>
        <dbReference type="ARBA" id="ARBA00022630"/>
    </source>
</evidence>
<feature type="domain" description="Acyl-CoA dehydrogenase/oxidase N-terminal" evidence="13">
    <location>
        <begin position="79"/>
        <end position="157"/>
    </location>
</feature>
<evidence type="ECO:0000256" key="6">
    <source>
        <dbReference type="ARBA" id="ARBA00051388"/>
    </source>
</evidence>
<dbReference type="InterPro" id="IPR025878">
    <property type="entry name" value="Acyl-CoA_dh-like_C_dom"/>
</dbReference>
<dbReference type="GO" id="GO:0050660">
    <property type="term" value="F:flavin adenine dinucleotide binding"/>
    <property type="evidence" value="ECO:0007669"/>
    <property type="project" value="InterPro"/>
</dbReference>
<dbReference type="Pfam" id="PF02770">
    <property type="entry name" value="Acyl-CoA_dh_M"/>
    <property type="match status" value="1"/>
</dbReference>
<evidence type="ECO:0000256" key="4">
    <source>
        <dbReference type="ARBA" id="ARBA00022827"/>
    </source>
</evidence>
<comment type="similarity">
    <text evidence="2 10">Belongs to the acyl-CoA dehydrogenase family.</text>
</comment>
<keyword evidence="3 10" id="KW-0285">Flavoprotein</keyword>
<dbReference type="Gene3D" id="1.20.140.10">
    <property type="entry name" value="Butyryl-CoA Dehydrogenase, subunit A, domain 3"/>
    <property type="match status" value="1"/>
</dbReference>
<dbReference type="SUPFAM" id="SSF56645">
    <property type="entry name" value="Acyl-CoA dehydrogenase NM domain-like"/>
    <property type="match status" value="1"/>
</dbReference>
<dbReference type="Pfam" id="PF00441">
    <property type="entry name" value="Acyl-CoA_dh_1"/>
    <property type="match status" value="1"/>
</dbReference>
<dbReference type="SUPFAM" id="SSF47203">
    <property type="entry name" value="Acyl-CoA dehydrogenase C-terminal domain-like"/>
    <property type="match status" value="1"/>
</dbReference>
<protein>
    <recommendedName>
        <fullName evidence="9">3-methylmercaptopropionyl-CoA dehydrogenase</fullName>
        <ecNumber evidence="8">1.3.99.41</ecNumber>
    </recommendedName>
</protein>
<dbReference type="OrthoDB" id="9807883at2"/>
<dbReference type="Gene3D" id="2.40.110.10">
    <property type="entry name" value="Butyryl-CoA Dehydrogenase, subunit A, domain 2"/>
    <property type="match status" value="1"/>
</dbReference>
<dbReference type="EC" id="1.3.99.41" evidence="8"/>
<name>A0A2M9G4E8_9PROT</name>
<dbReference type="PANTHER" id="PTHR42803:SF1">
    <property type="entry name" value="BROAD-SPECIFICITY LINEAR ACYL-COA DEHYDROGENASE FADE5"/>
    <property type="match status" value="1"/>
</dbReference>
<dbReference type="InterPro" id="IPR037069">
    <property type="entry name" value="AcylCoA_DH/ox_N_sf"/>
</dbReference>
<dbReference type="Pfam" id="PF02771">
    <property type="entry name" value="Acyl-CoA_dh_N"/>
    <property type="match status" value="1"/>
</dbReference>
<evidence type="ECO:0000259" key="12">
    <source>
        <dbReference type="Pfam" id="PF02770"/>
    </source>
</evidence>
<dbReference type="InterPro" id="IPR046373">
    <property type="entry name" value="Acyl-CoA_Oxase/DH_mid-dom_sf"/>
</dbReference>
<evidence type="ECO:0000259" key="14">
    <source>
        <dbReference type="Pfam" id="PF12806"/>
    </source>
</evidence>
<evidence type="ECO:0000313" key="16">
    <source>
        <dbReference type="Proteomes" id="UP000229498"/>
    </source>
</evidence>
<comment type="caution">
    <text evidence="15">The sequence shown here is derived from an EMBL/GenBank/DDBJ whole genome shotgun (WGS) entry which is preliminary data.</text>
</comment>
<comment type="catalytic activity">
    <reaction evidence="6">
        <text>3-(methylsulfanyl)propanoyl-CoA + oxidized [electron-transfer flavoprotein] + H(+) = 3-(methylsulfanyl)acryloyl-CoA + reduced [electron-transfer flavoprotein]</text>
        <dbReference type="Rhea" id="RHEA:52612"/>
        <dbReference type="Rhea" id="RHEA-COMP:10685"/>
        <dbReference type="Rhea" id="RHEA-COMP:10686"/>
        <dbReference type="ChEBI" id="CHEBI:15378"/>
        <dbReference type="ChEBI" id="CHEBI:57692"/>
        <dbReference type="ChEBI" id="CHEBI:58307"/>
        <dbReference type="ChEBI" id="CHEBI:82815"/>
        <dbReference type="ChEBI" id="CHEBI:84994"/>
        <dbReference type="EC" id="1.3.99.41"/>
    </reaction>
    <physiologicalReaction direction="left-to-right" evidence="6">
        <dbReference type="Rhea" id="RHEA:52613"/>
    </physiologicalReaction>
</comment>
<evidence type="ECO:0000259" key="11">
    <source>
        <dbReference type="Pfam" id="PF00441"/>
    </source>
</evidence>